<name>A0A288Q5F1_9LACO</name>
<dbReference type="SUPFAM" id="SSF109604">
    <property type="entry name" value="HD-domain/PDEase-like"/>
    <property type="match status" value="1"/>
</dbReference>
<gene>
    <name evidence="4" type="ORF">DFP99_0825</name>
</gene>
<dbReference type="PANTHER" id="PTHR30005:SF0">
    <property type="entry name" value="RETROGRADE REGULATION PROTEIN 2"/>
    <property type="match status" value="1"/>
</dbReference>
<dbReference type="Gene3D" id="1.10.3210.10">
    <property type="entry name" value="Hypothetical protein af1432"/>
    <property type="match status" value="1"/>
</dbReference>
<evidence type="ECO:0000313" key="4">
    <source>
        <dbReference type="EMBL" id="RDL06447.1"/>
    </source>
</evidence>
<comment type="caution">
    <text evidence="4">The sequence shown here is derived from an EMBL/GenBank/DDBJ whole genome shotgun (WGS) entry which is preliminary data.</text>
</comment>
<dbReference type="SUPFAM" id="SSF53067">
    <property type="entry name" value="Actin-like ATPase domain"/>
    <property type="match status" value="2"/>
</dbReference>
<dbReference type="GO" id="GO:0016462">
    <property type="term" value="F:pyrophosphatase activity"/>
    <property type="evidence" value="ECO:0007669"/>
    <property type="project" value="TreeGrafter"/>
</dbReference>
<feature type="domain" description="Ppx/GppA phosphatase C-terminal" evidence="3">
    <location>
        <begin position="310"/>
        <end position="453"/>
    </location>
</feature>
<sequence>MATKPLFGLILVGATTLDLQIINRKSGKVLERAHRSTIMSDELYSEGFVPQEQIQNMGHLLNGFKQLLADYGVEAFKVFGSTTLANAHNAIYVLAQLQTATGLKITWLSASQEAYYRQISMRYTEPLFPVGENKNVFLISLSSGRLSLGYYQGDEQVFSRSINLGAVKLASELDELADDIVDIKGITREFIHSKLADYTTLLPKFEDADLLLVSGSFALEQILAKPIVSVTSFFAANNEILGDPTQSWLDQLRLTASQVDAVMPELLLLEEIARMTRTKKVGVSHQHMLHGLILEELGQLDNHEILEHARELGQRFGVEPKHQAAVLKFAEQLFDRLKALHGLHGRERLLLQVAALVHDVGSYLNTYHHYEYSEMVILADEMDGLSPVEVQMVAIISRYHSHEVPGEGMHAVQQLNEHERIIVAQLTALLRLADALDDSRLQKIEKITVSTKDARVVVTGFSHEKLYLEQWTFANKANLFREVFGRDIILKRKGLQ</sequence>
<dbReference type="Pfam" id="PF21447">
    <property type="entry name" value="Ppx-GppA_III"/>
    <property type="match status" value="1"/>
</dbReference>
<organism evidence="4 5">
    <name type="scientific">Weissella soli</name>
    <dbReference type="NCBI Taxonomy" id="155866"/>
    <lineage>
        <taxon>Bacteria</taxon>
        <taxon>Bacillati</taxon>
        <taxon>Bacillota</taxon>
        <taxon>Bacilli</taxon>
        <taxon>Lactobacillales</taxon>
        <taxon>Lactobacillaceae</taxon>
        <taxon>Weissella</taxon>
    </lineage>
</organism>
<evidence type="ECO:0000259" key="2">
    <source>
        <dbReference type="Pfam" id="PF02541"/>
    </source>
</evidence>
<dbReference type="PANTHER" id="PTHR30005">
    <property type="entry name" value="EXOPOLYPHOSPHATASE"/>
    <property type="match status" value="1"/>
</dbReference>
<dbReference type="KEGG" id="wso:WSWS_00226"/>
<dbReference type="RefSeq" id="WP_070229542.1">
    <property type="nucleotide sequence ID" value="NZ_BJYO01000003.1"/>
</dbReference>
<dbReference type="InterPro" id="IPR003607">
    <property type="entry name" value="HD/PDEase_dom"/>
</dbReference>
<reference evidence="4 5" key="1">
    <citation type="submission" date="2018-07" db="EMBL/GenBank/DDBJ databases">
        <title>Genomic Encyclopedia of Type Strains, Phase III (KMG-III): the genomes of soil and plant-associated and newly described type strains.</title>
        <authorList>
            <person name="Whitman W."/>
        </authorList>
    </citation>
    <scope>NUCLEOTIDE SEQUENCE [LARGE SCALE GENOMIC DNA]</scope>
    <source>
        <strain evidence="4 5">CECT 7031</strain>
    </source>
</reference>
<protein>
    <submittedName>
        <fullName evidence="4">Exopolyphosphatase/guanosine-5'-triphosphate, 3'-diphosphate pyrophosphatase</fullName>
    </submittedName>
</protein>
<keyword evidence="5" id="KW-1185">Reference proteome</keyword>
<evidence type="ECO:0000313" key="5">
    <source>
        <dbReference type="Proteomes" id="UP000254912"/>
    </source>
</evidence>
<dbReference type="Gene3D" id="3.30.420.150">
    <property type="entry name" value="Exopolyphosphatase. Domain 2"/>
    <property type="match status" value="1"/>
</dbReference>
<dbReference type="Gene3D" id="3.30.420.40">
    <property type="match status" value="1"/>
</dbReference>
<dbReference type="AlphaFoldDB" id="A0A288Q5F1"/>
<dbReference type="Pfam" id="PF02541">
    <property type="entry name" value="Ppx-GppA"/>
    <property type="match status" value="1"/>
</dbReference>
<proteinExistence type="inferred from homology"/>
<comment type="similarity">
    <text evidence="1">Belongs to the GppA/Ppx family.</text>
</comment>
<dbReference type="GeneID" id="94545438"/>
<accession>A0A288Q5F1</accession>
<dbReference type="InterPro" id="IPR048950">
    <property type="entry name" value="Ppx_GppA_C"/>
</dbReference>
<dbReference type="InterPro" id="IPR043129">
    <property type="entry name" value="ATPase_NBD"/>
</dbReference>
<feature type="domain" description="Ppx/GppA phosphatase N-terminal" evidence="2">
    <location>
        <begin position="29"/>
        <end position="297"/>
    </location>
</feature>
<dbReference type="CDD" id="cd00077">
    <property type="entry name" value="HDc"/>
    <property type="match status" value="1"/>
</dbReference>
<dbReference type="Proteomes" id="UP000254912">
    <property type="component" value="Unassembled WGS sequence"/>
</dbReference>
<dbReference type="InterPro" id="IPR003695">
    <property type="entry name" value="Ppx_GppA_N"/>
</dbReference>
<evidence type="ECO:0000256" key="1">
    <source>
        <dbReference type="ARBA" id="ARBA00007125"/>
    </source>
</evidence>
<dbReference type="InterPro" id="IPR050273">
    <property type="entry name" value="GppA/Ppx_hydrolase"/>
</dbReference>
<dbReference type="EMBL" id="QRAS01000002">
    <property type="protein sequence ID" value="RDL06447.1"/>
    <property type="molecule type" value="Genomic_DNA"/>
</dbReference>
<evidence type="ECO:0000259" key="3">
    <source>
        <dbReference type="Pfam" id="PF21447"/>
    </source>
</evidence>